<protein>
    <submittedName>
        <fullName evidence="1">Uncharacterized protein</fullName>
    </submittedName>
</protein>
<dbReference type="AlphaFoldDB" id="A0A0K2UNS1"/>
<accession>A0A0K2UNS1</accession>
<proteinExistence type="predicted"/>
<organism evidence="1">
    <name type="scientific">Lepeophtheirus salmonis</name>
    <name type="common">Salmon louse</name>
    <name type="synonym">Caligus salmonis</name>
    <dbReference type="NCBI Taxonomy" id="72036"/>
    <lineage>
        <taxon>Eukaryota</taxon>
        <taxon>Metazoa</taxon>
        <taxon>Ecdysozoa</taxon>
        <taxon>Arthropoda</taxon>
        <taxon>Crustacea</taxon>
        <taxon>Multicrustacea</taxon>
        <taxon>Hexanauplia</taxon>
        <taxon>Copepoda</taxon>
        <taxon>Siphonostomatoida</taxon>
        <taxon>Caligidae</taxon>
        <taxon>Lepeophtheirus</taxon>
    </lineage>
</organism>
<dbReference type="EMBL" id="HACA01022000">
    <property type="protein sequence ID" value="CDW39361.1"/>
    <property type="molecule type" value="Transcribed_RNA"/>
</dbReference>
<sequence>MFNCYKIPCSSNQFCAQIIQRLPMEKIYP</sequence>
<reference evidence="1" key="1">
    <citation type="submission" date="2014-05" db="EMBL/GenBank/DDBJ databases">
        <authorList>
            <person name="Chronopoulou M."/>
        </authorList>
    </citation>
    <scope>NUCLEOTIDE SEQUENCE</scope>
    <source>
        <tissue evidence="1">Whole organism</tissue>
    </source>
</reference>
<evidence type="ECO:0000313" key="1">
    <source>
        <dbReference type="EMBL" id="CDW39361.1"/>
    </source>
</evidence>
<name>A0A0K2UNS1_LEPSM</name>